<organism evidence="4 5">
    <name type="scientific">Actinomadura viridis</name>
    <dbReference type="NCBI Taxonomy" id="58110"/>
    <lineage>
        <taxon>Bacteria</taxon>
        <taxon>Bacillati</taxon>
        <taxon>Actinomycetota</taxon>
        <taxon>Actinomycetes</taxon>
        <taxon>Streptosporangiales</taxon>
        <taxon>Thermomonosporaceae</taxon>
        <taxon>Actinomadura</taxon>
    </lineage>
</organism>
<name>A0A931DCY8_9ACTN</name>
<dbReference type="EMBL" id="JADOUA010000001">
    <property type="protein sequence ID" value="MBG6088784.1"/>
    <property type="molecule type" value="Genomic_DNA"/>
</dbReference>
<comment type="caution">
    <text evidence="4">The sequence shown here is derived from an EMBL/GenBank/DDBJ whole genome shotgun (WGS) entry which is preliminary data.</text>
</comment>
<evidence type="ECO:0000256" key="2">
    <source>
        <dbReference type="SAM" id="MobiDB-lite"/>
    </source>
</evidence>
<gene>
    <name evidence="4" type="ORF">IW256_002897</name>
</gene>
<dbReference type="Pfam" id="PF04909">
    <property type="entry name" value="Amidohydro_2"/>
    <property type="match status" value="1"/>
</dbReference>
<dbReference type="PANTHER" id="PTHR21240:SF19">
    <property type="entry name" value="CATALYTIC_ HYDROLASE"/>
    <property type="match status" value="1"/>
</dbReference>
<evidence type="ECO:0000256" key="1">
    <source>
        <dbReference type="ARBA" id="ARBA00023239"/>
    </source>
</evidence>
<dbReference type="GO" id="GO:0016831">
    <property type="term" value="F:carboxy-lyase activity"/>
    <property type="evidence" value="ECO:0007669"/>
    <property type="project" value="InterPro"/>
</dbReference>
<dbReference type="SUPFAM" id="SSF51556">
    <property type="entry name" value="Metallo-dependent hydrolases"/>
    <property type="match status" value="1"/>
</dbReference>
<dbReference type="Proteomes" id="UP000614047">
    <property type="component" value="Unassembled WGS sequence"/>
</dbReference>
<dbReference type="Gene3D" id="3.20.20.140">
    <property type="entry name" value="Metal-dependent hydrolases"/>
    <property type="match status" value="1"/>
</dbReference>
<dbReference type="GO" id="GO:0016787">
    <property type="term" value="F:hydrolase activity"/>
    <property type="evidence" value="ECO:0007669"/>
    <property type="project" value="UniProtKB-KW"/>
</dbReference>
<evidence type="ECO:0000313" key="5">
    <source>
        <dbReference type="Proteomes" id="UP000614047"/>
    </source>
</evidence>
<feature type="region of interest" description="Disordered" evidence="2">
    <location>
        <begin position="299"/>
        <end position="322"/>
    </location>
</feature>
<dbReference type="AlphaFoldDB" id="A0A931DCY8"/>
<dbReference type="PANTHER" id="PTHR21240">
    <property type="entry name" value="2-AMINO-3-CARBOXYLMUCONATE-6-SEMIALDEHYDE DECARBOXYLASE"/>
    <property type="match status" value="1"/>
</dbReference>
<proteinExistence type="predicted"/>
<evidence type="ECO:0000259" key="3">
    <source>
        <dbReference type="Pfam" id="PF04909"/>
    </source>
</evidence>
<reference evidence="4" key="1">
    <citation type="submission" date="2020-11" db="EMBL/GenBank/DDBJ databases">
        <title>Sequencing the genomes of 1000 actinobacteria strains.</title>
        <authorList>
            <person name="Klenk H.-P."/>
        </authorList>
    </citation>
    <scope>NUCLEOTIDE SEQUENCE</scope>
    <source>
        <strain evidence="4">DSM 43175</strain>
    </source>
</reference>
<keyword evidence="4" id="KW-0378">Hydrolase</keyword>
<keyword evidence="5" id="KW-1185">Reference proteome</keyword>
<dbReference type="InterPro" id="IPR032465">
    <property type="entry name" value="ACMSD"/>
</dbReference>
<dbReference type="RefSeq" id="WP_197011464.1">
    <property type="nucleotide sequence ID" value="NZ_BAABES010000005.1"/>
</dbReference>
<sequence>MIVDVHAHTPTHRDAVPHEERRVFSGWRTDRPVVTTNSWADYAEAMAAADISIVFNIAVPDPLAATGMPYPPERTNDATAEFVAADPGRRIGFMSVNPLAPDVFEEAERCRELGLVGVKLGPNYQNFDPLCEPALAFYAWCERLGLPILFHQGASPIRAAPLRYTYPLVTDEIALRFPELRIVMAHMGHPWGKETVVTIRKHPHVYADVSSIYLRPWVCYESLLAAVEWGCTHKLLLGSDFPIATTAEAIAGLRGVNGILDGTRLPRVPEELIEQIIHADALGALGLPRPAAADVATAGTGTADVATAGPTAGPAASAGGER</sequence>
<dbReference type="InterPro" id="IPR032466">
    <property type="entry name" value="Metal_Hydrolase"/>
</dbReference>
<protein>
    <submittedName>
        <fullName evidence="4">TIM-barrel fold metal-dependent hydrolase</fullName>
    </submittedName>
</protein>
<accession>A0A931DCY8</accession>
<feature type="domain" description="Amidohydrolase-related" evidence="3">
    <location>
        <begin position="3"/>
        <end position="259"/>
    </location>
</feature>
<dbReference type="InterPro" id="IPR006680">
    <property type="entry name" value="Amidohydro-rel"/>
</dbReference>
<keyword evidence="1" id="KW-0456">Lyase</keyword>
<evidence type="ECO:0000313" key="4">
    <source>
        <dbReference type="EMBL" id="MBG6088784.1"/>
    </source>
</evidence>